<comment type="caution">
    <text evidence="3">The sequence shown here is derived from an EMBL/GenBank/DDBJ whole genome shotgun (WGS) entry which is preliminary data.</text>
</comment>
<organism evidence="3 4">
    <name type="scientific">Nocardioides dubius</name>
    <dbReference type="NCBI Taxonomy" id="317019"/>
    <lineage>
        <taxon>Bacteria</taxon>
        <taxon>Bacillati</taxon>
        <taxon>Actinomycetota</taxon>
        <taxon>Actinomycetes</taxon>
        <taxon>Propionibacteriales</taxon>
        <taxon>Nocardioidaceae</taxon>
        <taxon>Nocardioides</taxon>
    </lineage>
</organism>
<dbReference type="Pfam" id="PF07907">
    <property type="entry name" value="YibE_F"/>
    <property type="match status" value="1"/>
</dbReference>
<evidence type="ECO:0000313" key="3">
    <source>
        <dbReference type="EMBL" id="GAA1091927.1"/>
    </source>
</evidence>
<feature type="transmembrane region" description="Helical" evidence="2">
    <location>
        <begin position="334"/>
        <end position="356"/>
    </location>
</feature>
<keyword evidence="2" id="KW-1133">Transmembrane helix</keyword>
<protein>
    <submittedName>
        <fullName evidence="3">YibE/F family protein</fullName>
    </submittedName>
</protein>
<feature type="transmembrane region" description="Helical" evidence="2">
    <location>
        <begin position="155"/>
        <end position="172"/>
    </location>
</feature>
<feature type="transmembrane region" description="Helical" evidence="2">
    <location>
        <begin position="234"/>
        <end position="252"/>
    </location>
</feature>
<keyword evidence="4" id="KW-1185">Reference proteome</keyword>
<proteinExistence type="predicted"/>
<dbReference type="RefSeq" id="WP_343990725.1">
    <property type="nucleotide sequence ID" value="NZ_BAAALG010000001.1"/>
</dbReference>
<dbReference type="Proteomes" id="UP001501581">
    <property type="component" value="Unassembled WGS sequence"/>
</dbReference>
<feature type="transmembrane region" description="Helical" evidence="2">
    <location>
        <begin position="21"/>
        <end position="42"/>
    </location>
</feature>
<evidence type="ECO:0000256" key="2">
    <source>
        <dbReference type="SAM" id="Phobius"/>
    </source>
</evidence>
<keyword evidence="2" id="KW-0472">Membrane</keyword>
<feature type="transmembrane region" description="Helical" evidence="2">
    <location>
        <begin position="275"/>
        <end position="293"/>
    </location>
</feature>
<dbReference type="PANTHER" id="PTHR41771">
    <property type="entry name" value="MEMBRANE PROTEIN-RELATED"/>
    <property type="match status" value="1"/>
</dbReference>
<evidence type="ECO:0000256" key="1">
    <source>
        <dbReference type="SAM" id="MobiDB-lite"/>
    </source>
</evidence>
<reference evidence="3 4" key="1">
    <citation type="journal article" date="2019" name="Int. J. Syst. Evol. Microbiol.">
        <title>The Global Catalogue of Microorganisms (GCM) 10K type strain sequencing project: providing services to taxonomists for standard genome sequencing and annotation.</title>
        <authorList>
            <consortium name="The Broad Institute Genomics Platform"/>
            <consortium name="The Broad Institute Genome Sequencing Center for Infectious Disease"/>
            <person name="Wu L."/>
            <person name="Ma J."/>
        </authorList>
    </citation>
    <scope>NUCLEOTIDE SEQUENCE [LARGE SCALE GENOMIC DNA]</scope>
    <source>
        <strain evidence="3 4">JCM 13008</strain>
    </source>
</reference>
<dbReference type="EMBL" id="BAAALG010000001">
    <property type="protein sequence ID" value="GAA1091927.1"/>
    <property type="molecule type" value="Genomic_DNA"/>
</dbReference>
<keyword evidence="2" id="KW-0812">Transmembrane</keyword>
<feature type="transmembrane region" description="Helical" evidence="2">
    <location>
        <begin position="376"/>
        <end position="399"/>
    </location>
</feature>
<dbReference type="PANTHER" id="PTHR41771:SF1">
    <property type="entry name" value="MEMBRANE PROTEIN"/>
    <property type="match status" value="1"/>
</dbReference>
<feature type="transmembrane region" description="Helical" evidence="2">
    <location>
        <begin position="205"/>
        <end position="222"/>
    </location>
</feature>
<sequence length="422" mass="43871">MGGSHRSDHELNIETARLPRRILLGFLAVMAAVSLVATFWLWPSADDQPQHQEYAADGVTFLSGEVVSVAEPCPVISADVNAAPAEREEFPEHCNEVVVRPESGSAKGQEVTVLATPEASRAGVEPGDTVRIAEIPPATADTEAVFAWVGIERNLPLGLLAIGFVIVVAVVARIRGILALVGLGFAALVVGKFMLPALLAGENGTGVALAGSSLIMFVVLYLTHGASIRTSTALAGTLVGIAITAVLGYWVVDAARLSGISDEDGERLSTFVSDISFQGLLMSAVIIAGLGVLNDVTITQSSAIWELRAAGPELTRRQLFTSGMRIGRDHIASTIYTIVFAYAGTGLMVLMLLSLYERSLLDTLTDAAMAEEVARTLVTAIGLVLAVPVTTAIAAATVAGPATPSATTPASSDATSTLPESQ</sequence>
<dbReference type="InterPro" id="IPR012507">
    <property type="entry name" value="YibE_F"/>
</dbReference>
<name>A0ABN1TL23_9ACTN</name>
<gene>
    <name evidence="3" type="ORF">GCM10009668_03570</name>
</gene>
<evidence type="ECO:0000313" key="4">
    <source>
        <dbReference type="Proteomes" id="UP001501581"/>
    </source>
</evidence>
<feature type="transmembrane region" description="Helical" evidence="2">
    <location>
        <begin position="177"/>
        <end position="199"/>
    </location>
</feature>
<accession>A0ABN1TL23</accession>
<feature type="region of interest" description="Disordered" evidence="1">
    <location>
        <begin position="401"/>
        <end position="422"/>
    </location>
</feature>